<dbReference type="Bgee" id="ENSXETG00000000918">
    <property type="expression patterns" value="Expressed in neurula embryo and 1 other cell type or tissue"/>
</dbReference>
<dbReference type="Ensembl" id="ENSXETT00000001993">
    <property type="protein sequence ID" value="ENSXETP00000001993"/>
    <property type="gene ID" value="ENSXETG00000000918"/>
</dbReference>
<dbReference type="AlphaFoldDB" id="F6ZRI3"/>
<dbReference type="PANTHER" id="PTHR10127">
    <property type="entry name" value="DISCOIDIN, CUB, EGF, LAMININ , AND ZINC METALLOPROTEASE DOMAIN CONTAINING"/>
    <property type="match status" value="1"/>
</dbReference>
<evidence type="ECO:0000313" key="19">
    <source>
        <dbReference type="Xenbase" id="XB-GENE-22069768"/>
    </source>
</evidence>
<dbReference type="Pfam" id="PF01400">
    <property type="entry name" value="Astacin"/>
    <property type="match status" value="1"/>
</dbReference>
<feature type="domain" description="CUB" evidence="14">
    <location>
        <begin position="387"/>
        <end position="498"/>
    </location>
</feature>
<comment type="subcellular location">
    <subcellularLocation>
        <location evidence="10">Cytoplasmic vesicle</location>
        <location evidence="10">Secretory vesicle</location>
        <location evidence="10">Cortical granule</location>
    </subcellularLocation>
</comment>
<keyword evidence="4 13" id="KW-0732">Signal</keyword>
<feature type="domain" description="Peptidase M12A" evidence="15">
    <location>
        <begin position="73"/>
        <end position="271"/>
    </location>
</feature>
<dbReference type="InterPro" id="IPR001506">
    <property type="entry name" value="Peptidase_M12A"/>
</dbReference>
<dbReference type="PROSITE" id="PS51864">
    <property type="entry name" value="ASTACIN"/>
    <property type="match status" value="1"/>
</dbReference>
<dbReference type="HOGENOM" id="CLU_005140_1_0_1"/>
<comment type="caution">
    <text evidence="11">Lacks conserved residue(s) required for the propagation of feature annotation.</text>
</comment>
<evidence type="ECO:0000313" key="18">
    <source>
        <dbReference type="RefSeq" id="XP_002934115.1"/>
    </source>
</evidence>
<feature type="domain" description="CUB" evidence="14">
    <location>
        <begin position="273"/>
        <end position="385"/>
    </location>
</feature>
<dbReference type="Proteomes" id="UP000008143">
    <property type="component" value="Chromosome 4"/>
</dbReference>
<feature type="active site" evidence="12">
    <location>
        <position position="171"/>
    </location>
</feature>
<dbReference type="CDD" id="cd04283">
    <property type="entry name" value="ZnMc_hatching_enzyme"/>
    <property type="match status" value="1"/>
</dbReference>
<evidence type="ECO:0000256" key="6">
    <source>
        <dbReference type="ARBA" id="ARBA00022801"/>
    </source>
</evidence>
<evidence type="ECO:0000256" key="8">
    <source>
        <dbReference type="ARBA" id="ARBA00023049"/>
    </source>
</evidence>
<protein>
    <recommendedName>
        <fullName evidence="13">Metalloendopeptidase</fullName>
        <ecNumber evidence="13">3.4.24.-</ecNumber>
    </recommendedName>
</protein>
<dbReference type="PIRSF" id="PIRSF038057">
    <property type="entry name" value="Hatching_enzyme_Uvs2"/>
    <property type="match status" value="1"/>
</dbReference>
<dbReference type="GO" id="GO:0006508">
    <property type="term" value="P:proteolysis"/>
    <property type="evidence" value="ECO:0007669"/>
    <property type="project" value="UniProtKB-KW"/>
</dbReference>
<dbReference type="SUPFAM" id="SSF49854">
    <property type="entry name" value="Spermadhesin, CUB domain"/>
    <property type="match status" value="2"/>
</dbReference>
<dbReference type="CDD" id="cd00041">
    <property type="entry name" value="CUB"/>
    <property type="match status" value="2"/>
</dbReference>
<dbReference type="InterPro" id="IPR034039">
    <property type="entry name" value="ZnMP_hatching_enz"/>
</dbReference>
<keyword evidence="3 12" id="KW-0479">Metal-binding</keyword>
<keyword evidence="7 12" id="KW-0862">Zinc</keyword>
<gene>
    <name evidence="16 18 19" type="primary">astl2g</name>
</gene>
<evidence type="ECO:0000313" key="16">
    <source>
        <dbReference type="Ensembl" id="ENSXETP00000001993"/>
    </source>
</evidence>
<dbReference type="PaxDb" id="8364-ENSXETP00000016028"/>
<feature type="binding site" evidence="12">
    <location>
        <position position="174"/>
    </location>
    <ligand>
        <name>Zn(2+)</name>
        <dbReference type="ChEBI" id="CHEBI:29105"/>
        <note>catalytic</note>
    </ligand>
</feature>
<keyword evidence="2 12" id="KW-0645">Protease</keyword>
<dbReference type="InterPro" id="IPR017370">
    <property type="entry name" value="Hatching_enzyme_Uvs2-like"/>
</dbReference>
<dbReference type="InterPro" id="IPR024079">
    <property type="entry name" value="MetalloPept_cat_dom_sf"/>
</dbReference>
<dbReference type="Xenbase" id="XB-GENE-22069768">
    <property type="gene designation" value="astl2g"/>
</dbReference>
<evidence type="ECO:0000256" key="13">
    <source>
        <dbReference type="RuleBase" id="RU361183"/>
    </source>
</evidence>
<dbReference type="RefSeq" id="XP_002934115.1">
    <property type="nucleotide sequence ID" value="XM_002934069.5"/>
</dbReference>
<evidence type="ECO:0000256" key="1">
    <source>
        <dbReference type="ARBA" id="ARBA00022490"/>
    </source>
</evidence>
<evidence type="ECO:0000256" key="5">
    <source>
        <dbReference type="ARBA" id="ARBA00022737"/>
    </source>
</evidence>
<dbReference type="CTD" id="100491886"/>
<reference evidence="16" key="2">
    <citation type="submission" date="2011-07" db="UniProtKB">
        <authorList>
            <consortium name="Ensembl"/>
        </authorList>
    </citation>
    <scope>IDENTIFICATION</scope>
</reference>
<dbReference type="FunFam" id="2.60.120.290:FF:000005">
    <property type="entry name" value="Procollagen C-endopeptidase enhancer 1"/>
    <property type="match status" value="1"/>
</dbReference>
<dbReference type="InterPro" id="IPR006026">
    <property type="entry name" value="Peptidase_Metallo"/>
</dbReference>
<evidence type="ECO:0000256" key="7">
    <source>
        <dbReference type="ARBA" id="ARBA00022833"/>
    </source>
</evidence>
<evidence type="ECO:0000259" key="15">
    <source>
        <dbReference type="PROSITE" id="PS51864"/>
    </source>
</evidence>
<dbReference type="GO" id="GO:0005615">
    <property type="term" value="C:extracellular space"/>
    <property type="evidence" value="ECO:0000318"/>
    <property type="project" value="GO_Central"/>
</dbReference>
<reference evidence="18" key="3">
    <citation type="submission" date="2025-04" db="UniProtKB">
        <authorList>
            <consortium name="RefSeq"/>
        </authorList>
    </citation>
    <scope>IDENTIFICATION</scope>
    <source>
        <strain evidence="18">Nigerian</strain>
        <tissue evidence="18">Liver and blood</tissue>
    </source>
</reference>
<accession>F6ZRI3</accession>
<feature type="binding site" evidence="12">
    <location>
        <position position="180"/>
    </location>
    <ligand>
        <name>Zn(2+)</name>
        <dbReference type="ChEBI" id="CHEBI:29105"/>
        <note>catalytic</note>
    </ligand>
</feature>
<evidence type="ECO:0000256" key="3">
    <source>
        <dbReference type="ARBA" id="ARBA00022723"/>
    </source>
</evidence>
<evidence type="ECO:0000313" key="17">
    <source>
        <dbReference type="Proteomes" id="UP000008143"/>
    </source>
</evidence>
<sequence length="505" mass="55177">MDIVTSCLIVASLMQCILGAPLEIYFEEANKIAVSQEEAKPEPKDVFTIISETNKGVKKLLHESDIVVSVDRNAMKCDGDTCRWKTSDGIVRVPYTISANFSATEVSVIVDAMQDFATLTCVNFVPRTVEPDYLQIIPDSGCWSYVGKTGGAQEVSLNQGGCVGKGTVQHELNHALGFYHEQSRSDRDNYVNILTGNIIPASIGNFDKYNTNNLGQEYDYSSVMHYGRNAFAKQPGLDTIVPKPNPNVPIGQRYGLSNLDISKINQLYQCGACSTVLSDSTGSLMSSNYPGSYPHNTKCSWLIRAPSDQIFLQFSAFDVQSSAGCASDYLKIYDGGSRSDPVLLDRACGTGQLPSVVSTGNLLLLDFVSDQSIGGNGFKASYNTVQCGSSFFNPSGQFSTPNYPSPYPPNTNCTWIISAPDGYQVSLNMADFYLEYQRSCSYDNLQVFDGPRPTSPLIGRYCVSTPSTIVSTGNSLLLQFHSDSEVENKGFMAKYSFVPKKLKKN</sequence>
<dbReference type="Pfam" id="PF00431">
    <property type="entry name" value="CUB"/>
    <property type="match status" value="2"/>
</dbReference>
<name>F6ZRI3_XENTR</name>
<dbReference type="SMART" id="SM00235">
    <property type="entry name" value="ZnMc"/>
    <property type="match status" value="1"/>
</dbReference>
<dbReference type="eggNOG" id="KOG3714">
    <property type="taxonomic scope" value="Eukaryota"/>
</dbReference>
<evidence type="ECO:0000259" key="14">
    <source>
        <dbReference type="PROSITE" id="PS01180"/>
    </source>
</evidence>
<dbReference type="Gene3D" id="2.60.120.290">
    <property type="entry name" value="Spermadhesin, CUB domain"/>
    <property type="match status" value="2"/>
</dbReference>
<dbReference type="InterPro" id="IPR035914">
    <property type="entry name" value="Sperma_CUB_dom_sf"/>
</dbReference>
<evidence type="ECO:0000256" key="9">
    <source>
        <dbReference type="ARBA" id="ARBA00023157"/>
    </source>
</evidence>
<evidence type="ECO:0000256" key="12">
    <source>
        <dbReference type="PROSITE-ProRule" id="PRU01211"/>
    </source>
</evidence>
<dbReference type="AGR" id="Xenbase:XB-GENE-22069768"/>
<evidence type="ECO:0000256" key="10">
    <source>
        <dbReference type="ARBA" id="ARBA00037865"/>
    </source>
</evidence>
<dbReference type="Gene3D" id="3.40.390.10">
    <property type="entry name" value="Collagenase (Catalytic Domain)"/>
    <property type="match status" value="1"/>
</dbReference>
<dbReference type="KEGG" id="xtr:100491886"/>
<keyword evidence="1" id="KW-0963">Cytoplasm</keyword>
<organism evidence="16">
    <name type="scientific">Xenopus tropicalis</name>
    <name type="common">Western clawed frog</name>
    <name type="synonym">Silurana tropicalis</name>
    <dbReference type="NCBI Taxonomy" id="8364"/>
    <lineage>
        <taxon>Eukaryota</taxon>
        <taxon>Metazoa</taxon>
        <taxon>Chordata</taxon>
        <taxon>Craniata</taxon>
        <taxon>Vertebrata</taxon>
        <taxon>Euteleostomi</taxon>
        <taxon>Amphibia</taxon>
        <taxon>Batrachia</taxon>
        <taxon>Anura</taxon>
        <taxon>Pipoidea</taxon>
        <taxon>Pipidae</taxon>
        <taxon>Xenopodinae</taxon>
        <taxon>Xenopus</taxon>
        <taxon>Silurana</taxon>
    </lineage>
</organism>
<reference evidence="16" key="1">
    <citation type="journal article" date="2010" name="Science">
        <title>The genome of the Western clawed frog Xenopus tropicalis.</title>
        <authorList>
            <person name="Hellsten U."/>
            <person name="Harland R.M."/>
            <person name="Gilchrist M.J."/>
            <person name="Hendrix D."/>
            <person name="Jurka J."/>
            <person name="Kapitonov V."/>
            <person name="Ovcharenko I."/>
            <person name="Putnam N.H."/>
            <person name="Shu S."/>
            <person name="Taher L."/>
            <person name="Blitz I.L."/>
            <person name="Blumberg B."/>
            <person name="Dichmann D.S."/>
            <person name="Dubchak I."/>
            <person name="Amaya E."/>
            <person name="Detter J.C."/>
            <person name="Fletcher R."/>
            <person name="Gerhard D.S."/>
            <person name="Goodstein D."/>
            <person name="Graves T."/>
            <person name="Grigoriev I.V."/>
            <person name="Grimwood J."/>
            <person name="Kawashima T."/>
            <person name="Lindquist E."/>
            <person name="Lucas S.M."/>
            <person name="Mead P.E."/>
            <person name="Mitros T."/>
            <person name="Ogino H."/>
            <person name="Ohta Y."/>
            <person name="Poliakov A.V."/>
            <person name="Pollet N."/>
            <person name="Robert J."/>
            <person name="Salamov A."/>
            <person name="Sater A.K."/>
            <person name="Schmutz J."/>
            <person name="Terry A."/>
            <person name="Vize P.D."/>
            <person name="Warren W.C."/>
            <person name="Wells D."/>
            <person name="Wills A."/>
            <person name="Wilson R.K."/>
            <person name="Zimmerman L.B."/>
            <person name="Zorn A.M."/>
            <person name="Grainger R."/>
            <person name="Grammer T."/>
            <person name="Khokha M.K."/>
            <person name="Richardson P.M."/>
            <person name="Rokhsar D.S."/>
        </authorList>
    </citation>
    <scope>NUCLEOTIDE SEQUENCE [LARGE SCALE GENOMIC DNA]</scope>
    <source>
        <strain evidence="16">Nigerian</strain>
    </source>
</reference>
<dbReference type="GO" id="GO:0004222">
    <property type="term" value="F:metalloendopeptidase activity"/>
    <property type="evidence" value="ECO:0000318"/>
    <property type="project" value="GO_Central"/>
</dbReference>
<feature type="binding site" evidence="12">
    <location>
        <position position="170"/>
    </location>
    <ligand>
        <name>Zn(2+)</name>
        <dbReference type="ChEBI" id="CHEBI:29105"/>
        <note>catalytic</note>
    </ligand>
</feature>
<dbReference type="FunFam" id="2.60.120.290:FF:000013">
    <property type="entry name" value="Membrane frizzled-related protein"/>
    <property type="match status" value="1"/>
</dbReference>
<keyword evidence="8 12" id="KW-0482">Metalloprotease</keyword>
<dbReference type="PRINTS" id="PR00480">
    <property type="entry name" value="ASTACIN"/>
</dbReference>
<evidence type="ECO:0000256" key="11">
    <source>
        <dbReference type="PROSITE-ProRule" id="PRU00059"/>
    </source>
</evidence>
<dbReference type="GO" id="GO:0008270">
    <property type="term" value="F:zinc ion binding"/>
    <property type="evidence" value="ECO:0007669"/>
    <property type="project" value="UniProtKB-UniRule"/>
</dbReference>
<keyword evidence="9" id="KW-1015">Disulfide bond</keyword>
<dbReference type="SUPFAM" id="SSF55486">
    <property type="entry name" value="Metalloproteases ('zincins'), catalytic domain"/>
    <property type="match status" value="1"/>
</dbReference>
<dbReference type="GO" id="GO:0060473">
    <property type="term" value="C:cortical granule"/>
    <property type="evidence" value="ECO:0007669"/>
    <property type="project" value="UniProtKB-SubCell"/>
</dbReference>
<feature type="chain" id="PRO_5044524134" description="Metalloendopeptidase" evidence="13">
    <location>
        <begin position="20"/>
        <end position="505"/>
    </location>
</feature>
<evidence type="ECO:0000256" key="2">
    <source>
        <dbReference type="ARBA" id="ARBA00022670"/>
    </source>
</evidence>
<dbReference type="PANTHER" id="PTHR10127:SF894">
    <property type="entry name" value="METALLOENDOPEPTIDASE"/>
    <property type="match status" value="1"/>
</dbReference>
<comment type="cofactor">
    <cofactor evidence="12 13">
        <name>Zn(2+)</name>
        <dbReference type="ChEBI" id="CHEBI:29105"/>
    </cofactor>
    <text evidence="12 13">Binds 1 zinc ion per subunit.</text>
</comment>
<dbReference type="SMART" id="SM00042">
    <property type="entry name" value="CUB"/>
    <property type="match status" value="2"/>
</dbReference>
<dbReference type="GeneID" id="100491886"/>
<dbReference type="GeneTree" id="ENSGT00940000161051"/>
<dbReference type="PROSITE" id="PS01180">
    <property type="entry name" value="CUB"/>
    <property type="match status" value="2"/>
</dbReference>
<proteinExistence type="predicted"/>
<dbReference type="FunFam" id="3.40.390.10:FF:000040">
    <property type="entry name" value="Metalloendopeptidase"/>
    <property type="match status" value="1"/>
</dbReference>
<dbReference type="OrthoDB" id="291007at2759"/>
<evidence type="ECO:0000256" key="4">
    <source>
        <dbReference type="ARBA" id="ARBA00022729"/>
    </source>
</evidence>
<feature type="signal peptide" evidence="13">
    <location>
        <begin position="1"/>
        <end position="19"/>
    </location>
</feature>
<dbReference type="EC" id="3.4.24.-" evidence="13"/>
<keyword evidence="17" id="KW-1185">Reference proteome</keyword>
<keyword evidence="5" id="KW-0677">Repeat</keyword>
<keyword evidence="6 12" id="KW-0378">Hydrolase</keyword>
<dbReference type="InterPro" id="IPR000859">
    <property type="entry name" value="CUB_dom"/>
</dbReference>
<dbReference type="OMA" id="GPGCDMF"/>